<reference evidence="1 2" key="1">
    <citation type="submission" date="2023-01" db="EMBL/GenBank/DDBJ databases">
        <title>Analysis of 21 Apiospora genomes using comparative genomics revels a genus with tremendous synthesis potential of carbohydrate active enzymes and secondary metabolites.</title>
        <authorList>
            <person name="Sorensen T."/>
        </authorList>
    </citation>
    <scope>NUCLEOTIDE SEQUENCE [LARGE SCALE GENOMIC DNA]</scope>
    <source>
        <strain evidence="1 2">CBS 135458</strain>
    </source>
</reference>
<dbReference type="EMBL" id="JAQQWL010000006">
    <property type="protein sequence ID" value="KAK8070336.1"/>
    <property type="molecule type" value="Genomic_DNA"/>
</dbReference>
<keyword evidence="2" id="KW-1185">Reference proteome</keyword>
<evidence type="ECO:0000313" key="1">
    <source>
        <dbReference type="EMBL" id="KAK8070336.1"/>
    </source>
</evidence>
<comment type="caution">
    <text evidence="1">The sequence shown here is derived from an EMBL/GenBank/DDBJ whole genome shotgun (WGS) entry which is preliminary data.</text>
</comment>
<accession>A0ABR1VGH7</accession>
<proteinExistence type="predicted"/>
<dbReference type="GeneID" id="92091424"/>
<name>A0ABR1VGH7_9PEZI</name>
<evidence type="ECO:0000313" key="2">
    <source>
        <dbReference type="Proteomes" id="UP001480595"/>
    </source>
</evidence>
<dbReference type="RefSeq" id="XP_066717630.1">
    <property type="nucleotide sequence ID" value="XM_066858361.1"/>
</dbReference>
<gene>
    <name evidence="1" type="ORF">PG994_006952</name>
</gene>
<protein>
    <submittedName>
        <fullName evidence="1">Fucose-specific lectin</fullName>
    </submittedName>
</protein>
<sequence length="266" mass="29215">MTGCPTSVRSGLAPTAVSWSYPHPEVFALTTNATEAVYRKMRTSDATSETEFLPPGRAMSLVGGVVDTATAPYIAVTLRKSFDRVQNEAYNRTEVHIYNSTALVGVYKFHNNKATQWTPWWLDERQSDPDAWETLPLDHYLSAPTLVQYERTLDMAKVFFIGASTTGAGVHFLNYSPEQWFGPTWMVNWKKDGMVLNAIKPSSFDYATRCRAALLPVGRSLHDAWRPLLTASAAMPSLCRSVGEALALTFASHAACGGSRSPSGLA</sequence>
<dbReference type="Proteomes" id="UP001480595">
    <property type="component" value="Unassembled WGS sequence"/>
</dbReference>
<organism evidence="1 2">
    <name type="scientific">Apiospora phragmitis</name>
    <dbReference type="NCBI Taxonomy" id="2905665"/>
    <lineage>
        <taxon>Eukaryota</taxon>
        <taxon>Fungi</taxon>
        <taxon>Dikarya</taxon>
        <taxon>Ascomycota</taxon>
        <taxon>Pezizomycotina</taxon>
        <taxon>Sordariomycetes</taxon>
        <taxon>Xylariomycetidae</taxon>
        <taxon>Amphisphaeriales</taxon>
        <taxon>Apiosporaceae</taxon>
        <taxon>Apiospora</taxon>
    </lineage>
</organism>